<dbReference type="CDD" id="cd13553">
    <property type="entry name" value="PBP2_NrtA_CpmA_like"/>
    <property type="match status" value="1"/>
</dbReference>
<evidence type="ECO:0000313" key="7">
    <source>
        <dbReference type="EMBL" id="RLP77661.1"/>
    </source>
</evidence>
<evidence type="ECO:0000256" key="1">
    <source>
        <dbReference type="ARBA" id="ARBA00004308"/>
    </source>
</evidence>
<evidence type="ECO:0000256" key="5">
    <source>
        <dbReference type="ARBA" id="ARBA00023136"/>
    </source>
</evidence>
<dbReference type="PROSITE" id="PS51318">
    <property type="entry name" value="TAT"/>
    <property type="match status" value="1"/>
</dbReference>
<dbReference type="InterPro" id="IPR006311">
    <property type="entry name" value="TAT_signal"/>
</dbReference>
<comment type="caution">
    <text evidence="7">The sequence shown here is derived from an EMBL/GenBank/DDBJ whole genome shotgun (WGS) entry which is preliminary data.</text>
</comment>
<dbReference type="InterPro" id="IPR044527">
    <property type="entry name" value="NrtA/CpmA_ABC-bd_dom"/>
</dbReference>
<dbReference type="EMBL" id="RCTF01000010">
    <property type="protein sequence ID" value="RLP77661.1"/>
    <property type="molecule type" value="Genomic_DNA"/>
</dbReference>
<organism evidence="7 8">
    <name type="scientific">Xanthobacter tagetidis</name>
    <dbReference type="NCBI Taxonomy" id="60216"/>
    <lineage>
        <taxon>Bacteria</taxon>
        <taxon>Pseudomonadati</taxon>
        <taxon>Pseudomonadota</taxon>
        <taxon>Alphaproteobacteria</taxon>
        <taxon>Hyphomicrobiales</taxon>
        <taxon>Xanthobacteraceae</taxon>
        <taxon>Xanthobacter</taxon>
    </lineage>
</organism>
<dbReference type="RefSeq" id="WP_121623840.1">
    <property type="nucleotide sequence ID" value="NZ_JACIIW010000001.1"/>
</dbReference>
<comment type="subcellular location">
    <subcellularLocation>
        <location evidence="1">Endomembrane system</location>
    </subcellularLocation>
</comment>
<evidence type="ECO:0000313" key="8">
    <source>
        <dbReference type="Proteomes" id="UP000269692"/>
    </source>
</evidence>
<evidence type="ECO:0000256" key="2">
    <source>
        <dbReference type="ARBA" id="ARBA00022448"/>
    </source>
</evidence>
<protein>
    <submittedName>
        <fullName evidence="7">Nitrate ABC transporter substrate-binding protein</fullName>
    </submittedName>
</protein>
<keyword evidence="2" id="KW-0813">Transport</keyword>
<gene>
    <name evidence="7" type="ORF">D9R14_13425</name>
</gene>
<evidence type="ECO:0000256" key="3">
    <source>
        <dbReference type="ARBA" id="ARBA00022475"/>
    </source>
</evidence>
<keyword evidence="5" id="KW-0472">Membrane</keyword>
<evidence type="ECO:0000256" key="6">
    <source>
        <dbReference type="ARBA" id="ARBA00024031"/>
    </source>
</evidence>
<comment type="similarity">
    <text evidence="6">Belongs to the CmpA/NrtA family.</text>
</comment>
<dbReference type="PANTHER" id="PTHR30024:SF43">
    <property type="entry name" value="BLL4572 PROTEIN"/>
    <property type="match status" value="1"/>
</dbReference>
<dbReference type="SUPFAM" id="SSF53850">
    <property type="entry name" value="Periplasmic binding protein-like II"/>
    <property type="match status" value="1"/>
</dbReference>
<dbReference type="Proteomes" id="UP000269692">
    <property type="component" value="Unassembled WGS sequence"/>
</dbReference>
<evidence type="ECO:0000256" key="4">
    <source>
        <dbReference type="ARBA" id="ARBA00022519"/>
    </source>
</evidence>
<accession>A0A3L7ADD4</accession>
<sequence>MTEDHRPRRLRPDCACGCRGAMGQHRDTLGPAMGADAYEGTENYVDRVVETAVLNAMIPNPMQRRAFLQSVGAATALAAIAQMFPLGTAKAIAQEAAKPEKTKLNIGYVPITCTVPLLLAHAMGEYGKEGLESVNLSRTPGWAIVRDKLAATEFDATHLVLAMPLTMTMGVGGPAMRTYVSSVQNVNGNAITLHVKHKDRRDPKDWKGFKFGIPHQHSMHAMLLRYYLAEHGLDPDKDVELRVFPPPDSVANMAAGNLDGMLFAEPWGQRAVFEGVGFLHMLTRDIFMDHPCCVVSVTDKFVSEAPNSYGAMFRAVVRATEFADKQENRKKVAELLAPAAYLNQPQTVLEQVLVGRYADGLGQVVSEPNRIGFKPFPYTSTAVWLLTQLRRWDMVPKDVDYQAVAQQVFLATDAAKRMKEMGLAAPASASIKHTILGKVFDPSQPQAYVDSFAIRRA</sequence>
<dbReference type="Gene3D" id="3.40.190.10">
    <property type="entry name" value="Periplasmic binding protein-like II"/>
    <property type="match status" value="2"/>
</dbReference>
<dbReference type="PANTHER" id="PTHR30024">
    <property type="entry name" value="ALIPHATIC SULFONATES-BINDING PROTEIN-RELATED"/>
    <property type="match status" value="1"/>
</dbReference>
<dbReference type="GO" id="GO:0012505">
    <property type="term" value="C:endomembrane system"/>
    <property type="evidence" value="ECO:0007669"/>
    <property type="project" value="UniProtKB-SubCell"/>
</dbReference>
<name>A0A3L7ADD4_9HYPH</name>
<dbReference type="Pfam" id="PF13379">
    <property type="entry name" value="NMT1_2"/>
    <property type="match status" value="1"/>
</dbReference>
<reference evidence="7 8" key="1">
    <citation type="submission" date="2018-10" db="EMBL/GenBank/DDBJ databases">
        <title>Xanthobacter tagetidis genome sequencing and assembly.</title>
        <authorList>
            <person name="Maclea K.S."/>
            <person name="Goen A.E."/>
            <person name="Fatima S.A."/>
        </authorList>
    </citation>
    <scope>NUCLEOTIDE SEQUENCE [LARGE SCALE GENOMIC DNA]</scope>
    <source>
        <strain evidence="7 8">ATCC 700314</strain>
    </source>
</reference>
<proteinExistence type="inferred from homology"/>
<keyword evidence="8" id="KW-1185">Reference proteome</keyword>
<dbReference type="OrthoDB" id="570524at2"/>
<keyword evidence="4" id="KW-0997">Cell inner membrane</keyword>
<dbReference type="AlphaFoldDB" id="A0A3L7ADD4"/>
<keyword evidence="3" id="KW-1003">Cell membrane</keyword>